<evidence type="ECO:0000259" key="1">
    <source>
        <dbReference type="Pfam" id="PF10057"/>
    </source>
</evidence>
<organism evidence="2 3">
    <name type="scientific">Longibacter salinarum</name>
    <dbReference type="NCBI Taxonomy" id="1850348"/>
    <lineage>
        <taxon>Bacteria</taxon>
        <taxon>Pseudomonadati</taxon>
        <taxon>Rhodothermota</taxon>
        <taxon>Rhodothermia</taxon>
        <taxon>Rhodothermales</taxon>
        <taxon>Salisaetaceae</taxon>
        <taxon>Longibacter</taxon>
    </lineage>
</organism>
<accession>A0A2A8D0R4</accession>
<reference evidence="2 3" key="1">
    <citation type="submission" date="2017-10" db="EMBL/GenBank/DDBJ databases">
        <title>Draft genome of Longibacter Salinarum.</title>
        <authorList>
            <person name="Goh K.M."/>
            <person name="Shamsir M.S."/>
            <person name="Lim S.W."/>
        </authorList>
    </citation>
    <scope>NUCLEOTIDE SEQUENCE [LARGE SCALE GENOMIC DNA]</scope>
    <source>
        <strain evidence="2 3">KCTC 52045</strain>
    </source>
</reference>
<gene>
    <name evidence="2" type="ORF">CRI94_05965</name>
</gene>
<evidence type="ECO:0000313" key="3">
    <source>
        <dbReference type="Proteomes" id="UP000220102"/>
    </source>
</evidence>
<dbReference type="InterPro" id="IPR018745">
    <property type="entry name" value="MpsC"/>
</dbReference>
<proteinExistence type="predicted"/>
<keyword evidence="3" id="KW-1185">Reference proteome</keyword>
<dbReference type="OrthoDB" id="5422931at2"/>
<feature type="domain" description="Na+-translocating membrane potential-generating system MpsC" evidence="1">
    <location>
        <begin position="4"/>
        <end position="113"/>
    </location>
</feature>
<evidence type="ECO:0000313" key="2">
    <source>
        <dbReference type="EMBL" id="PEN14569.1"/>
    </source>
</evidence>
<dbReference type="AlphaFoldDB" id="A0A2A8D0R4"/>
<dbReference type="Proteomes" id="UP000220102">
    <property type="component" value="Unassembled WGS sequence"/>
</dbReference>
<dbReference type="Pfam" id="PF10057">
    <property type="entry name" value="MpsC"/>
    <property type="match status" value="1"/>
</dbReference>
<name>A0A2A8D0R4_9BACT</name>
<protein>
    <recommendedName>
        <fullName evidence="1">Na+-translocating membrane potential-generating system MpsC domain-containing protein</fullName>
    </recommendedName>
</protein>
<dbReference type="RefSeq" id="WP_098074742.1">
    <property type="nucleotide sequence ID" value="NZ_PDEQ01000002.1"/>
</dbReference>
<sequence length="121" mass="13643">MNRTKGQVEAEITEAITRFEREYLGRGPREAKAYILDDMVLVRLTGILSPAERQLSSEPNGIEMIKQMRSRLVESCSDDLEALIEEETGLNVVSMHTDISAQTGERVFVFVVDGDLGARWR</sequence>
<comment type="caution">
    <text evidence="2">The sequence shown here is derived from an EMBL/GenBank/DDBJ whole genome shotgun (WGS) entry which is preliminary data.</text>
</comment>
<dbReference type="EMBL" id="PDEQ01000002">
    <property type="protein sequence ID" value="PEN14569.1"/>
    <property type="molecule type" value="Genomic_DNA"/>
</dbReference>